<accession>A0A225WFC0</accession>
<gene>
    <name evidence="2" type="ORF">PHMEG_00010165</name>
</gene>
<dbReference type="Proteomes" id="UP000198211">
    <property type="component" value="Unassembled WGS sequence"/>
</dbReference>
<proteinExistence type="predicted"/>
<evidence type="ECO:0000313" key="3">
    <source>
        <dbReference type="Proteomes" id="UP000198211"/>
    </source>
</evidence>
<reference evidence="3" key="1">
    <citation type="submission" date="2017-03" db="EMBL/GenBank/DDBJ databases">
        <title>Phytopthora megakarya and P. palmivora, two closely related causual agents of cacao black pod achieved similar genome size and gene model numbers by different mechanisms.</title>
        <authorList>
            <person name="Ali S."/>
            <person name="Shao J."/>
            <person name="Larry D.J."/>
            <person name="Kronmiller B."/>
            <person name="Shen D."/>
            <person name="Strem M.D."/>
            <person name="Melnick R.L."/>
            <person name="Guiltinan M.J."/>
            <person name="Tyler B.M."/>
            <person name="Meinhardt L.W."/>
            <person name="Bailey B.A."/>
        </authorList>
    </citation>
    <scope>NUCLEOTIDE SEQUENCE [LARGE SCALE GENOMIC DNA]</scope>
    <source>
        <strain evidence="3">zdho120</strain>
    </source>
</reference>
<dbReference type="Pfam" id="PF18634">
    <property type="entry name" value="RXLR_WY"/>
    <property type="match status" value="1"/>
</dbReference>
<dbReference type="InterPro" id="IPR040786">
    <property type="entry name" value="RXLR_WY"/>
</dbReference>
<name>A0A225WFC0_9STRA</name>
<dbReference type="EMBL" id="NBNE01000998">
    <property type="protein sequence ID" value="OWZ16094.1"/>
    <property type="molecule type" value="Genomic_DNA"/>
</dbReference>
<evidence type="ECO:0000313" key="2">
    <source>
        <dbReference type="EMBL" id="OWZ16094.1"/>
    </source>
</evidence>
<organism evidence="2 3">
    <name type="scientific">Phytophthora megakarya</name>
    <dbReference type="NCBI Taxonomy" id="4795"/>
    <lineage>
        <taxon>Eukaryota</taxon>
        <taxon>Sar</taxon>
        <taxon>Stramenopiles</taxon>
        <taxon>Oomycota</taxon>
        <taxon>Peronosporomycetes</taxon>
        <taxon>Peronosporales</taxon>
        <taxon>Peronosporaceae</taxon>
        <taxon>Phytophthora</taxon>
    </lineage>
</organism>
<feature type="domain" description="RXLR phytopathogen effector protein WY-domain" evidence="1">
    <location>
        <begin position="11"/>
        <end position="59"/>
    </location>
</feature>
<comment type="caution">
    <text evidence="2">The sequence shown here is derived from an EMBL/GenBank/DDBJ whole genome shotgun (WGS) entry which is preliminary data.</text>
</comment>
<keyword evidence="3" id="KW-1185">Reference proteome</keyword>
<sequence>MILEWVKYTQMYKSKKGGILSGDKVYSMLAKTISDRNIAPLIHSLRSASEFQGLANGMQTAMFRKWLDSNTNPKAVLDELFFSLLVGNSKIDIWLRYVNEFNAKNKFNRLFSGDDIFNSLRWKASGEGNLAALIVGIKSKFREDMKASLFKMWIDDDVKPESVNSILAGAKLEDKVRNTLENEYMAAYGSEVIRRAGIERKRM</sequence>
<evidence type="ECO:0000259" key="1">
    <source>
        <dbReference type="Pfam" id="PF18634"/>
    </source>
</evidence>
<protein>
    <submittedName>
        <fullName evidence="2">RxLR effector protein</fullName>
    </submittedName>
</protein>
<dbReference type="AlphaFoldDB" id="A0A225WFC0"/>